<dbReference type="InterPro" id="IPR010998">
    <property type="entry name" value="Integrase_recombinase_N"/>
</dbReference>
<dbReference type="InterPro" id="IPR004107">
    <property type="entry name" value="Integrase_SAM-like_N"/>
</dbReference>
<proteinExistence type="inferred from homology"/>
<dbReference type="PROSITE" id="PS51898">
    <property type="entry name" value="TYR_RECOMBINASE"/>
    <property type="match status" value="1"/>
</dbReference>
<keyword evidence="2" id="KW-0229">DNA integration</keyword>
<name>A0ABY0IGF8_9BACT</name>
<evidence type="ECO:0000259" key="7">
    <source>
        <dbReference type="PROSITE" id="PS51900"/>
    </source>
</evidence>
<evidence type="ECO:0000259" key="6">
    <source>
        <dbReference type="PROSITE" id="PS51898"/>
    </source>
</evidence>
<feature type="domain" description="Core-binding (CB)" evidence="7">
    <location>
        <begin position="61"/>
        <end position="141"/>
    </location>
</feature>
<evidence type="ECO:0000256" key="4">
    <source>
        <dbReference type="ARBA" id="ARBA00023172"/>
    </source>
</evidence>
<dbReference type="PANTHER" id="PTHR30349:SF64">
    <property type="entry name" value="PROPHAGE INTEGRASE INTD-RELATED"/>
    <property type="match status" value="1"/>
</dbReference>
<evidence type="ECO:0000313" key="9">
    <source>
        <dbReference type="Proteomes" id="UP000443582"/>
    </source>
</evidence>
<evidence type="ECO:0000256" key="3">
    <source>
        <dbReference type="ARBA" id="ARBA00023125"/>
    </source>
</evidence>
<dbReference type="Gene3D" id="1.10.150.130">
    <property type="match status" value="1"/>
</dbReference>
<evidence type="ECO:0000313" key="8">
    <source>
        <dbReference type="EMBL" id="RZF20619.1"/>
    </source>
</evidence>
<dbReference type="PANTHER" id="PTHR30349">
    <property type="entry name" value="PHAGE INTEGRASE-RELATED"/>
    <property type="match status" value="1"/>
</dbReference>
<dbReference type="SUPFAM" id="SSF56349">
    <property type="entry name" value="DNA breaking-rejoining enzymes"/>
    <property type="match status" value="1"/>
</dbReference>
<evidence type="ECO:0000256" key="5">
    <source>
        <dbReference type="PROSITE-ProRule" id="PRU01248"/>
    </source>
</evidence>
<keyword evidence="3 5" id="KW-0238">DNA-binding</keyword>
<dbReference type="Gene3D" id="1.10.443.10">
    <property type="entry name" value="Intergrase catalytic core"/>
    <property type="match status" value="1"/>
</dbReference>
<dbReference type="Pfam" id="PF00589">
    <property type="entry name" value="Phage_integrase"/>
    <property type="match status" value="1"/>
</dbReference>
<evidence type="ECO:0000256" key="1">
    <source>
        <dbReference type="ARBA" id="ARBA00008857"/>
    </source>
</evidence>
<keyword evidence="4" id="KW-0233">DNA recombination</keyword>
<comment type="caution">
    <text evidence="8">The sequence shown here is derived from an EMBL/GenBank/DDBJ whole genome shotgun (WGS) entry which is preliminary data.</text>
</comment>
<dbReference type="InterPro" id="IPR002104">
    <property type="entry name" value="Integrase_catalytic"/>
</dbReference>
<dbReference type="EMBL" id="QDKL01000003">
    <property type="protein sequence ID" value="RZF20619.1"/>
    <property type="molecule type" value="Genomic_DNA"/>
</dbReference>
<dbReference type="InterPro" id="IPR013762">
    <property type="entry name" value="Integrase-like_cat_sf"/>
</dbReference>
<accession>A0ABY0IGF8</accession>
<feature type="domain" description="Tyr recombinase" evidence="6">
    <location>
        <begin position="165"/>
        <end position="372"/>
    </location>
</feature>
<evidence type="ECO:0000256" key="2">
    <source>
        <dbReference type="ARBA" id="ARBA00022908"/>
    </source>
</evidence>
<dbReference type="InterPro" id="IPR044068">
    <property type="entry name" value="CB"/>
</dbReference>
<protein>
    <submittedName>
        <fullName evidence="8">Site-specific integrase</fullName>
    </submittedName>
</protein>
<keyword evidence="9" id="KW-1185">Reference proteome</keyword>
<sequence length="376" mass="43569">MAYIRKIKTGYRAEVSLGYSPSGKKISKSQVFKTKREAKEWADHIEISKELGFNSNLDSRTLLVSIMPIYLEHIKTYKYNTYINYKSDIENKFLKHFKNFPIGKITSSKLKEFIELQKELYAPRTVSRLLGVIKDFYSFIETERAVHLPDNPTRAIKRINITNEKKFKYWDVEDVKYFLENCKTHVNYDIFKLIIHTGLRPNEALSLVVDDYDSRNRILHISKQIQKSKAEKGLYLFGELKNENPRSVPIGDVAAEILERASDGKDKNDFIFQTKLKIPKNAKRLRIIDRKRSVVNAYFITTTTISTAFKEMAEDHGLPNITTHGLRHTFASHFVMNGGSITALQKILGHKKIDNTMIYAHLSKTHMDGVRNLVQF</sequence>
<gene>
    <name evidence="8" type="ORF">DAY19_11580</name>
</gene>
<dbReference type="PROSITE" id="PS51900">
    <property type="entry name" value="CB"/>
    <property type="match status" value="1"/>
</dbReference>
<dbReference type="Pfam" id="PF14657">
    <property type="entry name" value="Arm-DNA-bind_4"/>
    <property type="match status" value="1"/>
</dbReference>
<dbReference type="RefSeq" id="WP_115362612.1">
    <property type="nucleotide sequence ID" value="NZ_QDKL01000003.1"/>
</dbReference>
<dbReference type="InterPro" id="IPR028259">
    <property type="entry name" value="AP2-like_int_N"/>
</dbReference>
<dbReference type="Pfam" id="PF14659">
    <property type="entry name" value="Phage_int_SAM_3"/>
    <property type="match status" value="1"/>
</dbReference>
<dbReference type="InterPro" id="IPR050090">
    <property type="entry name" value="Tyrosine_recombinase_XerCD"/>
</dbReference>
<comment type="similarity">
    <text evidence="1">Belongs to the 'phage' integrase family.</text>
</comment>
<reference evidence="9" key="1">
    <citation type="journal article" date="2019" name="Int. J. Syst. Evol. Microbiol.">
        <title>Halobacteriovorax valvorus sp. nov., a novel prokaryotic predator isolated from coastal seawater of China.</title>
        <authorList>
            <person name="Chen M.-X."/>
        </authorList>
    </citation>
    <scope>NUCLEOTIDE SEQUENCE [LARGE SCALE GENOMIC DNA]</scope>
    <source>
        <strain evidence="9">BL9</strain>
    </source>
</reference>
<dbReference type="InterPro" id="IPR011010">
    <property type="entry name" value="DNA_brk_join_enz"/>
</dbReference>
<dbReference type="CDD" id="cd00796">
    <property type="entry name" value="INT_Rci_Hp1_C"/>
    <property type="match status" value="1"/>
</dbReference>
<organism evidence="8 9">
    <name type="scientific">Halobacteriovorax vibrionivorans</name>
    <dbReference type="NCBI Taxonomy" id="2152716"/>
    <lineage>
        <taxon>Bacteria</taxon>
        <taxon>Pseudomonadati</taxon>
        <taxon>Bdellovibrionota</taxon>
        <taxon>Bacteriovoracia</taxon>
        <taxon>Bacteriovoracales</taxon>
        <taxon>Halobacteriovoraceae</taxon>
        <taxon>Halobacteriovorax</taxon>
    </lineage>
</organism>
<dbReference type="Proteomes" id="UP000443582">
    <property type="component" value="Unassembled WGS sequence"/>
</dbReference>